<name>E3FYD9_STIAD</name>
<evidence type="ECO:0000313" key="3">
    <source>
        <dbReference type="EMBL" id="ADO69876.1"/>
    </source>
</evidence>
<sequence>MVATNRRVDLIHERVDVALRVRTTLDTDATLTVRTLARSRRILVASPEWARRLGGEQALESLASVPTLSSVEQAGQDVWVLVGPGQRTATVRHEPRLACGDFLALREAAIAGLGVSLMPDHSCGAALCSGQLVRVFPDWHAPDGMVHLVFTSRRGLPLPVEALIGHLAEHVRDALMWGEAT</sequence>
<dbReference type="SUPFAM" id="SSF53850">
    <property type="entry name" value="Periplasmic binding protein-like II"/>
    <property type="match status" value="1"/>
</dbReference>
<reference evidence="3 4" key="1">
    <citation type="journal article" date="2011" name="Mol. Biol. Evol.">
        <title>Comparative genomic analysis of fruiting body formation in Myxococcales.</title>
        <authorList>
            <person name="Huntley S."/>
            <person name="Hamann N."/>
            <person name="Wegener-Feldbrugge S."/>
            <person name="Treuner-Lange A."/>
            <person name="Kube M."/>
            <person name="Reinhardt R."/>
            <person name="Klages S."/>
            <person name="Muller R."/>
            <person name="Ronning C.M."/>
            <person name="Nierman W.C."/>
            <person name="Sogaard-Andersen L."/>
        </authorList>
    </citation>
    <scope>NUCLEOTIDE SEQUENCE [LARGE SCALE GENOMIC DNA]</scope>
    <source>
        <strain evidence="3 4">DW4/3-1</strain>
    </source>
</reference>
<dbReference type="AlphaFoldDB" id="E3FYD9"/>
<dbReference type="InterPro" id="IPR058163">
    <property type="entry name" value="LysR-type_TF_proteobact-type"/>
</dbReference>
<evidence type="ECO:0000313" key="4">
    <source>
        <dbReference type="Proteomes" id="UP000001351"/>
    </source>
</evidence>
<dbReference type="eggNOG" id="COG0583">
    <property type="taxonomic scope" value="Bacteria"/>
</dbReference>
<dbReference type="HOGENOM" id="CLU_039613_16_4_7"/>
<protein>
    <submittedName>
        <fullName evidence="3">Transcriptional regulator, LysR family</fullName>
    </submittedName>
</protein>
<dbReference type="KEGG" id="sur:STAUR_2072"/>
<dbReference type="PANTHER" id="PTHR30537:SF31">
    <property type="entry name" value="TRANSCRIPTIONAL REGULATOR, LYSR FAMILY"/>
    <property type="match status" value="1"/>
</dbReference>
<dbReference type="EMBL" id="CP002271">
    <property type="protein sequence ID" value="ADO69876.1"/>
    <property type="molecule type" value="Genomic_DNA"/>
</dbReference>
<feature type="domain" description="LysR substrate-binding" evidence="2">
    <location>
        <begin position="4"/>
        <end position="171"/>
    </location>
</feature>
<organism evidence="3 4">
    <name type="scientific">Stigmatella aurantiaca (strain DW4/3-1)</name>
    <dbReference type="NCBI Taxonomy" id="378806"/>
    <lineage>
        <taxon>Bacteria</taxon>
        <taxon>Pseudomonadati</taxon>
        <taxon>Myxococcota</taxon>
        <taxon>Myxococcia</taxon>
        <taxon>Myxococcales</taxon>
        <taxon>Cystobacterineae</taxon>
        <taxon>Archangiaceae</taxon>
        <taxon>Stigmatella</taxon>
    </lineage>
</organism>
<evidence type="ECO:0000259" key="2">
    <source>
        <dbReference type="Pfam" id="PF03466"/>
    </source>
</evidence>
<dbReference type="Gene3D" id="3.40.190.10">
    <property type="entry name" value="Periplasmic binding protein-like II"/>
    <property type="match status" value="2"/>
</dbReference>
<dbReference type="Pfam" id="PF03466">
    <property type="entry name" value="LysR_substrate"/>
    <property type="match status" value="1"/>
</dbReference>
<evidence type="ECO:0000256" key="1">
    <source>
        <dbReference type="ARBA" id="ARBA00009437"/>
    </source>
</evidence>
<gene>
    <name evidence="3" type="ordered locus">STAUR_2072</name>
</gene>
<dbReference type="STRING" id="378806.STAUR_2072"/>
<dbReference type="InterPro" id="IPR005119">
    <property type="entry name" value="LysR_subst-bd"/>
</dbReference>
<keyword evidence="4" id="KW-1185">Reference proteome</keyword>
<comment type="similarity">
    <text evidence="1">Belongs to the LysR transcriptional regulatory family.</text>
</comment>
<dbReference type="GO" id="GO:0003700">
    <property type="term" value="F:DNA-binding transcription factor activity"/>
    <property type="evidence" value="ECO:0007669"/>
    <property type="project" value="TreeGrafter"/>
</dbReference>
<dbReference type="PANTHER" id="PTHR30537">
    <property type="entry name" value="HTH-TYPE TRANSCRIPTIONAL REGULATOR"/>
    <property type="match status" value="1"/>
</dbReference>
<dbReference type="GO" id="GO:0043565">
    <property type="term" value="F:sequence-specific DNA binding"/>
    <property type="evidence" value="ECO:0007669"/>
    <property type="project" value="TreeGrafter"/>
</dbReference>
<accession>E3FYD9</accession>
<dbReference type="GO" id="GO:0006351">
    <property type="term" value="P:DNA-templated transcription"/>
    <property type="evidence" value="ECO:0007669"/>
    <property type="project" value="TreeGrafter"/>
</dbReference>
<proteinExistence type="inferred from homology"/>
<dbReference type="Proteomes" id="UP000001351">
    <property type="component" value="Chromosome"/>
</dbReference>